<dbReference type="InterPro" id="IPR024361">
    <property type="entry name" value="BACON"/>
</dbReference>
<proteinExistence type="predicted"/>
<keyword evidence="3" id="KW-1185">Reference proteome</keyword>
<dbReference type="HOGENOM" id="CLU_573466_0_0_10"/>
<protein>
    <submittedName>
        <fullName evidence="2">Conserved domain protein</fullName>
    </submittedName>
</protein>
<evidence type="ECO:0000313" key="2">
    <source>
        <dbReference type="EMBL" id="EGG50398.1"/>
    </source>
</evidence>
<dbReference type="Proteomes" id="UP000005546">
    <property type="component" value="Unassembled WGS sequence"/>
</dbReference>
<dbReference type="EMBL" id="AFBR01000094">
    <property type="protein sequence ID" value="EGG50398.1"/>
    <property type="molecule type" value="Genomic_DNA"/>
</dbReference>
<keyword evidence="1" id="KW-0732">Signal</keyword>
<feature type="signal peptide" evidence="1">
    <location>
        <begin position="1"/>
        <end position="22"/>
    </location>
</feature>
<comment type="caution">
    <text evidence="2">The sequence shown here is derived from an EMBL/GenBank/DDBJ whole genome shotgun (WGS) entry which is preliminary data.</text>
</comment>
<organism evidence="2 3">
    <name type="scientific">Paraprevotella xylaniphila YIT 11841</name>
    <dbReference type="NCBI Taxonomy" id="762982"/>
    <lineage>
        <taxon>Bacteria</taxon>
        <taxon>Pseudomonadati</taxon>
        <taxon>Bacteroidota</taxon>
        <taxon>Bacteroidia</taxon>
        <taxon>Bacteroidales</taxon>
        <taxon>Prevotellaceae</taxon>
        <taxon>Paraprevotella</taxon>
    </lineage>
</organism>
<dbReference type="InterPro" id="IPR013783">
    <property type="entry name" value="Ig-like_fold"/>
</dbReference>
<dbReference type="CDD" id="cd14948">
    <property type="entry name" value="BACON"/>
    <property type="match status" value="1"/>
</dbReference>
<evidence type="ECO:0000313" key="3">
    <source>
        <dbReference type="Proteomes" id="UP000005546"/>
    </source>
</evidence>
<dbReference type="AlphaFoldDB" id="F3QYX9"/>
<accession>F3QYX9</accession>
<gene>
    <name evidence="2" type="ORF">HMPREF9442_03424</name>
</gene>
<name>F3QYX9_9BACT</name>
<reference evidence="2 3" key="1">
    <citation type="submission" date="2011-02" db="EMBL/GenBank/DDBJ databases">
        <authorList>
            <person name="Weinstock G."/>
            <person name="Sodergren E."/>
            <person name="Clifton S."/>
            <person name="Fulton L."/>
            <person name="Fulton B."/>
            <person name="Courtney L."/>
            <person name="Fronick C."/>
            <person name="Harrison M."/>
            <person name="Strong C."/>
            <person name="Farmer C."/>
            <person name="Delahaunty K."/>
            <person name="Markovic C."/>
            <person name="Hall O."/>
            <person name="Minx P."/>
            <person name="Tomlinson C."/>
            <person name="Mitreva M."/>
            <person name="Hou S."/>
            <person name="Chen J."/>
            <person name="Wollam A."/>
            <person name="Pepin K.H."/>
            <person name="Johnson M."/>
            <person name="Bhonagiri V."/>
            <person name="Zhang X."/>
            <person name="Suruliraj S."/>
            <person name="Warren W."/>
            <person name="Chinwalla A."/>
            <person name="Mardis E.R."/>
            <person name="Wilson R.K."/>
        </authorList>
    </citation>
    <scope>NUCLEOTIDE SEQUENCE [LARGE SCALE GENOMIC DNA]</scope>
    <source>
        <strain evidence="2 3">YIT 11841</strain>
    </source>
</reference>
<dbReference type="RefSeq" id="WP_008630238.1">
    <property type="nucleotide sequence ID" value="NZ_GL883887.1"/>
</dbReference>
<feature type="chain" id="PRO_5003305607" evidence="1">
    <location>
        <begin position="23"/>
        <end position="476"/>
    </location>
</feature>
<evidence type="ECO:0000256" key="1">
    <source>
        <dbReference type="SAM" id="SignalP"/>
    </source>
</evidence>
<dbReference type="STRING" id="762982.HMPREF9442_03424"/>
<sequence>MKGLLKKLFFTLLCGSLCYALSSCDDENENHGSHVGFGEERLDVDRLGGYYRLNVHVEEGQAWTLSVPETNEWITVLTPTGKGDASVELYIEDNGTKESRTDNLVLVTENGTKVQIPVSQTNLLNGESMPENDDVEFYDVFNNKGIGKGYDIINRKVKQSVVQMTGLKKLINGEDAPYADLGLYTEAPIAASDVKIISYDSIDNKLDSINVSLKIGVSFGLFKLDISGAYISGEKVADANVTYRMGCRYPVYEASLGYADLLGYVAEEEDTKIKRQMLSIGFLNLRDKINELAENPSANKAQLDAALVKLDATYGPVVVTGTTLGGEMTMKLDADSFDVADNMGIKGDASLSIQAAISITGEAHADYIRKGEMLLSHSNLDLTMLGGQVAKGQEMAKYLTSTMAVKRAEVNQLATDWANSIVMDGANKKNNTAEVVEMTLTPIWSFFDDEVAVIVQDYIVKKYKDNPKAIVDFSNY</sequence>
<dbReference type="PROSITE" id="PS51257">
    <property type="entry name" value="PROKAR_LIPOPROTEIN"/>
    <property type="match status" value="1"/>
</dbReference>
<dbReference type="Gene3D" id="2.60.40.10">
    <property type="entry name" value="Immunoglobulins"/>
    <property type="match status" value="1"/>
</dbReference>